<keyword evidence="4" id="KW-1133">Transmembrane helix</keyword>
<evidence type="ECO:0000256" key="4">
    <source>
        <dbReference type="SAM" id="Phobius"/>
    </source>
</evidence>
<dbReference type="EMBL" id="JACHEK010000015">
    <property type="protein sequence ID" value="MBB6147405.1"/>
    <property type="molecule type" value="Genomic_DNA"/>
</dbReference>
<comment type="caution">
    <text evidence="6">The sequence shown here is derived from an EMBL/GenBank/DDBJ whole genome shotgun (WGS) entry which is preliminary data.</text>
</comment>
<dbReference type="GO" id="GO:0016020">
    <property type="term" value="C:membrane"/>
    <property type="evidence" value="ECO:0007669"/>
    <property type="project" value="InterPro"/>
</dbReference>
<keyword evidence="4" id="KW-0472">Membrane</keyword>
<keyword evidence="4" id="KW-0812">Transmembrane</keyword>
<dbReference type="RefSeq" id="WP_050059868.1">
    <property type="nucleotide sequence ID" value="NZ_JACHEK010000015.1"/>
</dbReference>
<dbReference type="CDD" id="cd16917">
    <property type="entry name" value="HATPase_UhpB-NarQ-NarX-like"/>
    <property type="match status" value="1"/>
</dbReference>
<dbReference type="InterPro" id="IPR011712">
    <property type="entry name" value="Sig_transdc_His_kin_sub3_dim/P"/>
</dbReference>
<feature type="domain" description="Histidine kinase/HSP90-like ATPase" evidence="5">
    <location>
        <begin position="338"/>
        <end position="435"/>
    </location>
</feature>
<dbReference type="OrthoDB" id="9811306at2"/>
<dbReference type="Gene3D" id="3.30.565.10">
    <property type="entry name" value="Histidine kinase-like ATPase, C-terminal domain"/>
    <property type="match status" value="1"/>
</dbReference>
<dbReference type="SMART" id="SM00387">
    <property type="entry name" value="HATPase_c"/>
    <property type="match status" value="1"/>
</dbReference>
<dbReference type="AlphaFoldDB" id="A0A841K2Z7"/>
<evidence type="ECO:0000256" key="3">
    <source>
        <dbReference type="ARBA" id="ARBA00023012"/>
    </source>
</evidence>
<accession>A0A841K2Z7</accession>
<gene>
    <name evidence="6" type="ORF">HNQ77_005401</name>
</gene>
<dbReference type="GO" id="GO:0000155">
    <property type="term" value="F:phosphorelay sensor kinase activity"/>
    <property type="evidence" value="ECO:0007669"/>
    <property type="project" value="InterPro"/>
</dbReference>
<keyword evidence="3" id="KW-0902">Two-component regulatory system</keyword>
<dbReference type="Gene3D" id="1.20.5.1930">
    <property type="match status" value="1"/>
</dbReference>
<dbReference type="InterPro" id="IPR050482">
    <property type="entry name" value="Sensor_HK_TwoCompSys"/>
</dbReference>
<dbReference type="SUPFAM" id="SSF55874">
    <property type="entry name" value="ATPase domain of HSP90 chaperone/DNA topoisomerase II/histidine kinase"/>
    <property type="match status" value="1"/>
</dbReference>
<protein>
    <submittedName>
        <fullName evidence="6">Signal transduction histidine kinase</fullName>
    </submittedName>
</protein>
<proteinExistence type="predicted"/>
<keyword evidence="1" id="KW-0808">Transferase</keyword>
<dbReference type="PANTHER" id="PTHR24421:SF62">
    <property type="entry name" value="SENSORY TRANSDUCTION HISTIDINE KINASE"/>
    <property type="match status" value="1"/>
</dbReference>
<name>A0A841K2Z7_9BACT</name>
<evidence type="ECO:0000256" key="1">
    <source>
        <dbReference type="ARBA" id="ARBA00022679"/>
    </source>
</evidence>
<keyword evidence="2 6" id="KW-0418">Kinase</keyword>
<evidence type="ECO:0000259" key="5">
    <source>
        <dbReference type="SMART" id="SM00387"/>
    </source>
</evidence>
<dbReference type="Pfam" id="PF07730">
    <property type="entry name" value="HisKA_3"/>
    <property type="match status" value="1"/>
</dbReference>
<dbReference type="PANTHER" id="PTHR24421">
    <property type="entry name" value="NITRATE/NITRITE SENSOR PROTEIN NARX-RELATED"/>
    <property type="match status" value="1"/>
</dbReference>
<keyword evidence="7" id="KW-1185">Reference proteome</keyword>
<feature type="transmembrane region" description="Helical" evidence="4">
    <location>
        <begin position="191"/>
        <end position="213"/>
    </location>
</feature>
<sequence>MKSADYFKIGPRLTLAFALLIALILAGNALVIWQFHRASIQTDRLTGANQQLIAVLRLQVGVLSFHQCLDDLVRSGDAQHLATAAKPLRWVLQEQVRQARMAVSANQPPGTQVDSAFLPTLETIEVALPAQLDAINDLAESGEWGTVQRRLDNELKPIETQTSVLVGSIQQQANGELAQAVLKMGSVRRQILFIVPLTAISTFFIAAFFGWAITRRIVELRLEERVSERTRIARELHDSLLQSLHGLMFEVQAARNMFQKRPDEALQALDGAIMGTEQAITESQDAIADLRSTATTDDDLAQLIKLTGEKLTASRSGEHDSPTFGLTVEGQQRALTPVIRDESYRIAREVLRNAFRHAQARRIEAEILYDDHQFRLRVRDDGKGMDAHTLEEGRRAGHWGLPGVRERAQQIGAKLDVWSQAGAGTEVQLAVAASLAYEKTPGRSGFRVFQRTENHEHRP</sequence>
<dbReference type="Proteomes" id="UP000538666">
    <property type="component" value="Unassembled WGS sequence"/>
</dbReference>
<evidence type="ECO:0000313" key="6">
    <source>
        <dbReference type="EMBL" id="MBB6147405.1"/>
    </source>
</evidence>
<dbReference type="InterPro" id="IPR036890">
    <property type="entry name" value="HATPase_C_sf"/>
</dbReference>
<dbReference type="Pfam" id="PF02518">
    <property type="entry name" value="HATPase_c"/>
    <property type="match status" value="1"/>
</dbReference>
<evidence type="ECO:0000256" key="2">
    <source>
        <dbReference type="ARBA" id="ARBA00022777"/>
    </source>
</evidence>
<dbReference type="GO" id="GO:0046983">
    <property type="term" value="F:protein dimerization activity"/>
    <property type="evidence" value="ECO:0007669"/>
    <property type="project" value="InterPro"/>
</dbReference>
<organism evidence="6 7">
    <name type="scientific">Silvibacterium bohemicum</name>
    <dbReference type="NCBI Taxonomy" id="1577686"/>
    <lineage>
        <taxon>Bacteria</taxon>
        <taxon>Pseudomonadati</taxon>
        <taxon>Acidobacteriota</taxon>
        <taxon>Terriglobia</taxon>
        <taxon>Terriglobales</taxon>
        <taxon>Acidobacteriaceae</taxon>
        <taxon>Silvibacterium</taxon>
    </lineage>
</organism>
<dbReference type="InterPro" id="IPR003594">
    <property type="entry name" value="HATPase_dom"/>
</dbReference>
<reference evidence="6 7" key="1">
    <citation type="submission" date="2020-08" db="EMBL/GenBank/DDBJ databases">
        <title>Genomic Encyclopedia of Type Strains, Phase IV (KMG-IV): sequencing the most valuable type-strain genomes for metagenomic binning, comparative biology and taxonomic classification.</title>
        <authorList>
            <person name="Goeker M."/>
        </authorList>
    </citation>
    <scope>NUCLEOTIDE SEQUENCE [LARGE SCALE GENOMIC DNA]</scope>
    <source>
        <strain evidence="6 7">DSM 103733</strain>
    </source>
</reference>
<evidence type="ECO:0000313" key="7">
    <source>
        <dbReference type="Proteomes" id="UP000538666"/>
    </source>
</evidence>